<organism evidence="2 3">
    <name type="scientific">Wenyingzhuangia marina</name>
    <dbReference type="NCBI Taxonomy" id="1195760"/>
    <lineage>
        <taxon>Bacteria</taxon>
        <taxon>Pseudomonadati</taxon>
        <taxon>Bacteroidota</taxon>
        <taxon>Flavobacteriia</taxon>
        <taxon>Flavobacteriales</taxon>
        <taxon>Flavobacteriaceae</taxon>
        <taxon>Wenyingzhuangia</taxon>
    </lineage>
</organism>
<dbReference type="OrthoDB" id="9803101at2"/>
<sequence length="126" mass="13678">MKKIFQTVNAPAPVGPYNQAVAINGILYVSGQIAIDPKTGSFVTEDIQAETNQVMKNIKAILLEAGATFENVVKASIFLANMDDFADVNKIYATYFNKMTAPARECVEVSKLPKNVSVEISVIAHI</sequence>
<dbReference type="CDD" id="cd00448">
    <property type="entry name" value="YjgF_YER057c_UK114_family"/>
    <property type="match status" value="1"/>
</dbReference>
<dbReference type="RefSeq" id="WP_073119701.1">
    <property type="nucleotide sequence ID" value="NZ_BMEN01000002.1"/>
</dbReference>
<dbReference type="FunFam" id="3.30.1330.40:FF:000001">
    <property type="entry name" value="L-PSP family endoribonuclease"/>
    <property type="match status" value="1"/>
</dbReference>
<protein>
    <submittedName>
        <fullName evidence="2">2-iminobutanoate/2-iminopropanoate deaminase</fullName>
    </submittedName>
</protein>
<dbReference type="PANTHER" id="PTHR11803">
    <property type="entry name" value="2-IMINOBUTANOATE/2-IMINOPROPANOATE DEAMINASE RIDA"/>
    <property type="match status" value="1"/>
</dbReference>
<dbReference type="STRING" id="1195760.SAMN05444281_1395"/>
<dbReference type="Proteomes" id="UP000184109">
    <property type="component" value="Unassembled WGS sequence"/>
</dbReference>
<keyword evidence="3" id="KW-1185">Reference proteome</keyword>
<comment type="similarity">
    <text evidence="1">Belongs to the RutC family.</text>
</comment>
<dbReference type="GO" id="GO:0019239">
    <property type="term" value="F:deaminase activity"/>
    <property type="evidence" value="ECO:0007669"/>
    <property type="project" value="TreeGrafter"/>
</dbReference>
<dbReference type="InterPro" id="IPR035959">
    <property type="entry name" value="RutC-like_sf"/>
</dbReference>
<name>A0A1M5UQ87_9FLAO</name>
<evidence type="ECO:0000256" key="1">
    <source>
        <dbReference type="ARBA" id="ARBA00010552"/>
    </source>
</evidence>
<accession>A0A1M5UQ87</accession>
<dbReference type="GO" id="GO:0005829">
    <property type="term" value="C:cytosol"/>
    <property type="evidence" value="ECO:0007669"/>
    <property type="project" value="TreeGrafter"/>
</dbReference>
<dbReference type="AlphaFoldDB" id="A0A1M5UQ87"/>
<proteinExistence type="inferred from homology"/>
<evidence type="ECO:0000313" key="3">
    <source>
        <dbReference type="Proteomes" id="UP000184109"/>
    </source>
</evidence>
<evidence type="ECO:0000313" key="2">
    <source>
        <dbReference type="EMBL" id="SHH64833.1"/>
    </source>
</evidence>
<dbReference type="Gene3D" id="3.30.1330.40">
    <property type="entry name" value="RutC-like"/>
    <property type="match status" value="1"/>
</dbReference>
<dbReference type="InterPro" id="IPR006056">
    <property type="entry name" value="RidA"/>
</dbReference>
<dbReference type="InterPro" id="IPR006175">
    <property type="entry name" value="YjgF/YER057c/UK114"/>
</dbReference>
<dbReference type="NCBIfam" id="TIGR00004">
    <property type="entry name" value="Rid family detoxifying hydrolase"/>
    <property type="match status" value="1"/>
</dbReference>
<reference evidence="3" key="1">
    <citation type="submission" date="2016-11" db="EMBL/GenBank/DDBJ databases">
        <authorList>
            <person name="Varghese N."/>
            <person name="Submissions S."/>
        </authorList>
    </citation>
    <scope>NUCLEOTIDE SEQUENCE [LARGE SCALE GENOMIC DNA]</scope>
    <source>
        <strain evidence="3">DSM 100572</strain>
    </source>
</reference>
<dbReference type="EMBL" id="FQXQ01000002">
    <property type="protein sequence ID" value="SHH64833.1"/>
    <property type="molecule type" value="Genomic_DNA"/>
</dbReference>
<dbReference type="Pfam" id="PF01042">
    <property type="entry name" value="Ribonuc_L-PSP"/>
    <property type="match status" value="1"/>
</dbReference>
<dbReference type="PANTHER" id="PTHR11803:SF58">
    <property type="entry name" value="PROTEIN HMF1-RELATED"/>
    <property type="match status" value="1"/>
</dbReference>
<gene>
    <name evidence="2" type="ORF">SAMN05444281_1395</name>
</gene>
<dbReference type="SUPFAM" id="SSF55298">
    <property type="entry name" value="YjgF-like"/>
    <property type="match status" value="1"/>
</dbReference>